<feature type="compositionally biased region" description="Basic and acidic residues" evidence="1">
    <location>
        <begin position="87"/>
        <end position="96"/>
    </location>
</feature>
<keyword evidence="4" id="KW-1185">Reference proteome</keyword>
<name>A0A255DE33_9MYCO</name>
<reference evidence="3 4" key="1">
    <citation type="submission" date="2017-07" db="EMBL/GenBank/DDBJ databases">
        <title>The new phylogeny of genus Mycobacterium.</title>
        <authorList>
            <person name="Tortoli E."/>
            <person name="Trovato A."/>
            <person name="Cirillo D.M."/>
        </authorList>
    </citation>
    <scope>NUCLEOTIDE SEQUENCE [LARGE SCALE GENOMIC DNA]</scope>
    <source>
        <strain evidence="3 4">ATCC 33027</strain>
    </source>
</reference>
<dbReference type="AlphaFoldDB" id="A0A255DE33"/>
<evidence type="ECO:0008006" key="5">
    <source>
        <dbReference type="Google" id="ProtNLM"/>
    </source>
</evidence>
<dbReference type="Proteomes" id="UP000216063">
    <property type="component" value="Unassembled WGS sequence"/>
</dbReference>
<dbReference type="Pfam" id="PF14012">
    <property type="entry name" value="DUF4229"/>
    <property type="match status" value="1"/>
</dbReference>
<keyword evidence="2" id="KW-0472">Membrane</keyword>
<evidence type="ECO:0000313" key="4">
    <source>
        <dbReference type="Proteomes" id="UP000216063"/>
    </source>
</evidence>
<feature type="transmembrane region" description="Helical" evidence="2">
    <location>
        <begin position="53"/>
        <end position="72"/>
    </location>
</feature>
<dbReference type="EMBL" id="NOZR01000015">
    <property type="protein sequence ID" value="OYN77729.1"/>
    <property type="molecule type" value="Genomic_DNA"/>
</dbReference>
<accession>A0A255DE33</accession>
<feature type="region of interest" description="Disordered" evidence="1">
    <location>
        <begin position="87"/>
        <end position="123"/>
    </location>
</feature>
<evidence type="ECO:0000313" key="3">
    <source>
        <dbReference type="EMBL" id="OYN77729.1"/>
    </source>
</evidence>
<comment type="caution">
    <text evidence="3">The sequence shown here is derived from an EMBL/GenBank/DDBJ whole genome shotgun (WGS) entry which is preliminary data.</text>
</comment>
<keyword evidence="2" id="KW-1133">Transmembrane helix</keyword>
<dbReference type="OrthoDB" id="4733220at2"/>
<proteinExistence type="predicted"/>
<evidence type="ECO:0000256" key="2">
    <source>
        <dbReference type="SAM" id="Phobius"/>
    </source>
</evidence>
<gene>
    <name evidence="3" type="ORF">CG716_17775</name>
</gene>
<sequence length="123" mass="13296">MSDNSDNQTPGAGGRLVRDVVVYTFARIALVAALTAVIYYVAKLIGISEFPLIVALLFAIVIALPLGIWALAPLRKRATASIAAVDERRRRDREQLQARLRGSAGRSEATGESPKKPNQKPKA</sequence>
<evidence type="ECO:0000256" key="1">
    <source>
        <dbReference type="SAM" id="MobiDB-lite"/>
    </source>
</evidence>
<dbReference type="RefSeq" id="WP_094481948.1">
    <property type="nucleotide sequence ID" value="NZ_JACKSC010000266.1"/>
</dbReference>
<dbReference type="InterPro" id="IPR025323">
    <property type="entry name" value="DUF4229"/>
</dbReference>
<organism evidence="3 4">
    <name type="scientific">Mycolicibacterium sphagni</name>
    <dbReference type="NCBI Taxonomy" id="1786"/>
    <lineage>
        <taxon>Bacteria</taxon>
        <taxon>Bacillati</taxon>
        <taxon>Actinomycetota</taxon>
        <taxon>Actinomycetes</taxon>
        <taxon>Mycobacteriales</taxon>
        <taxon>Mycobacteriaceae</taxon>
        <taxon>Mycolicibacterium</taxon>
    </lineage>
</organism>
<feature type="transmembrane region" description="Helical" evidence="2">
    <location>
        <begin position="20"/>
        <end position="41"/>
    </location>
</feature>
<keyword evidence="2" id="KW-0812">Transmembrane</keyword>
<protein>
    <recommendedName>
        <fullName evidence="5">DUF4229 domain-containing protein</fullName>
    </recommendedName>
</protein>